<feature type="compositionally biased region" description="Basic and acidic residues" evidence="1">
    <location>
        <begin position="59"/>
        <end position="77"/>
    </location>
</feature>
<evidence type="ECO:0000313" key="3">
    <source>
        <dbReference type="Proteomes" id="UP001153076"/>
    </source>
</evidence>
<feature type="compositionally biased region" description="Basic and acidic residues" evidence="1">
    <location>
        <begin position="25"/>
        <end position="38"/>
    </location>
</feature>
<evidence type="ECO:0000256" key="1">
    <source>
        <dbReference type="SAM" id="MobiDB-lite"/>
    </source>
</evidence>
<feature type="compositionally biased region" description="Acidic residues" evidence="1">
    <location>
        <begin position="97"/>
        <end position="112"/>
    </location>
</feature>
<comment type="caution">
    <text evidence="2">The sequence shown here is derived from an EMBL/GenBank/DDBJ whole genome shotgun (WGS) entry which is preliminary data.</text>
</comment>
<gene>
    <name evidence="2" type="ORF">Cgig2_010584</name>
</gene>
<organism evidence="2 3">
    <name type="scientific">Carnegiea gigantea</name>
    <dbReference type="NCBI Taxonomy" id="171969"/>
    <lineage>
        <taxon>Eukaryota</taxon>
        <taxon>Viridiplantae</taxon>
        <taxon>Streptophyta</taxon>
        <taxon>Embryophyta</taxon>
        <taxon>Tracheophyta</taxon>
        <taxon>Spermatophyta</taxon>
        <taxon>Magnoliopsida</taxon>
        <taxon>eudicotyledons</taxon>
        <taxon>Gunneridae</taxon>
        <taxon>Pentapetalae</taxon>
        <taxon>Caryophyllales</taxon>
        <taxon>Cactineae</taxon>
        <taxon>Cactaceae</taxon>
        <taxon>Cactoideae</taxon>
        <taxon>Echinocereeae</taxon>
        <taxon>Carnegiea</taxon>
    </lineage>
</organism>
<dbReference type="InterPro" id="IPR007062">
    <property type="entry name" value="PPI-2"/>
</dbReference>
<name>A0A9Q1KU54_9CARY</name>
<accession>A0A9Q1KU54</accession>
<feature type="region of interest" description="Disordered" evidence="1">
    <location>
        <begin position="1"/>
        <end position="192"/>
    </location>
</feature>
<dbReference type="GO" id="GO:0009966">
    <property type="term" value="P:regulation of signal transduction"/>
    <property type="evidence" value="ECO:0007669"/>
    <property type="project" value="InterPro"/>
</dbReference>
<protein>
    <recommendedName>
        <fullName evidence="4">Protein phosphatase inhibitor 2</fullName>
    </recommendedName>
</protein>
<proteinExistence type="predicted"/>
<dbReference type="Proteomes" id="UP001153076">
    <property type="component" value="Unassembled WGS sequence"/>
</dbReference>
<dbReference type="AlphaFoldDB" id="A0A9Q1KU54"/>
<dbReference type="Pfam" id="PF04979">
    <property type="entry name" value="IPP-2"/>
    <property type="match status" value="1"/>
</dbReference>
<evidence type="ECO:0008006" key="4">
    <source>
        <dbReference type="Google" id="ProtNLM"/>
    </source>
</evidence>
<keyword evidence="3" id="KW-1185">Reference proteome</keyword>
<dbReference type="EMBL" id="JAKOGI010000028">
    <property type="protein sequence ID" value="KAJ8448697.1"/>
    <property type="molecule type" value="Genomic_DNA"/>
</dbReference>
<sequence length="192" mass="21423">MSGDQQPRKMKKKGRVSWDEVNLGEIERNKPVRQKITEPKTPYHPMIDDDGSSSPIHGSFDEHRGDAKHAEAIRHALNDIANSSRKNSHRSGGWTSSEDEGGAMEQDDEDSETERSLSFKQHRRAHYDEFFKVKELRRTSSVIEDASDEDEDNGMTKNRQSVSSSSQSAGVKDTGMNDGKTGSAHPHTTNGN</sequence>
<dbReference type="OrthoDB" id="551302at2759"/>
<dbReference type="GO" id="GO:0004864">
    <property type="term" value="F:protein phosphatase inhibitor activity"/>
    <property type="evidence" value="ECO:0007669"/>
    <property type="project" value="InterPro"/>
</dbReference>
<reference evidence="2" key="1">
    <citation type="submission" date="2022-04" db="EMBL/GenBank/DDBJ databases">
        <title>Carnegiea gigantea Genome sequencing and assembly v2.</title>
        <authorList>
            <person name="Copetti D."/>
            <person name="Sanderson M.J."/>
            <person name="Burquez A."/>
            <person name="Wojciechowski M.F."/>
        </authorList>
    </citation>
    <scope>NUCLEOTIDE SEQUENCE</scope>
    <source>
        <strain evidence="2">SGP5-SGP5p</strain>
        <tissue evidence="2">Aerial part</tissue>
    </source>
</reference>
<dbReference type="PANTHER" id="PTHR12398">
    <property type="entry name" value="PROTEIN PHOSPHATASE INHIBITOR"/>
    <property type="match status" value="1"/>
</dbReference>
<dbReference type="PANTHER" id="PTHR12398:SF20">
    <property type="entry name" value="PROTEIN PHOSPHATASE 1 REGULATORY INHIBITOR SUBUNIT 2"/>
    <property type="match status" value="1"/>
</dbReference>
<feature type="compositionally biased region" description="Basic and acidic residues" evidence="1">
    <location>
        <begin position="126"/>
        <end position="138"/>
    </location>
</feature>
<evidence type="ECO:0000313" key="2">
    <source>
        <dbReference type="EMBL" id="KAJ8448697.1"/>
    </source>
</evidence>